<reference evidence="5 6" key="1">
    <citation type="submission" date="2024-04" db="EMBL/GenBank/DDBJ databases">
        <title>Tritrichomonas musculus Genome.</title>
        <authorList>
            <person name="Alves-Ferreira E."/>
            <person name="Grigg M."/>
            <person name="Lorenzi H."/>
            <person name="Galac M."/>
        </authorList>
    </citation>
    <scope>NUCLEOTIDE SEQUENCE [LARGE SCALE GENOMIC DNA]</scope>
    <source>
        <strain evidence="5 6">EAF2021</strain>
    </source>
</reference>
<comment type="caution">
    <text evidence="5">The sequence shown here is derived from an EMBL/GenBank/DDBJ whole genome shotgun (WGS) entry which is preliminary data.</text>
</comment>
<dbReference type="SMART" id="SM00239">
    <property type="entry name" value="C2"/>
    <property type="match status" value="2"/>
</dbReference>
<keyword evidence="1" id="KW-0479">Metal-binding</keyword>
<evidence type="ECO:0000256" key="2">
    <source>
        <dbReference type="ARBA" id="ARBA00022837"/>
    </source>
</evidence>
<evidence type="ECO:0000259" key="4">
    <source>
        <dbReference type="PROSITE" id="PS50004"/>
    </source>
</evidence>
<dbReference type="InterPro" id="IPR035892">
    <property type="entry name" value="C2_domain_sf"/>
</dbReference>
<dbReference type="PANTHER" id="PTHR45911">
    <property type="entry name" value="C2 DOMAIN-CONTAINING PROTEIN"/>
    <property type="match status" value="1"/>
</dbReference>
<evidence type="ECO:0000313" key="6">
    <source>
        <dbReference type="Proteomes" id="UP001470230"/>
    </source>
</evidence>
<evidence type="ECO:0000256" key="3">
    <source>
        <dbReference type="SAM" id="MobiDB-lite"/>
    </source>
</evidence>
<dbReference type="SUPFAM" id="SSF49562">
    <property type="entry name" value="C2 domain (Calcium/lipid-binding domain, CaLB)"/>
    <property type="match status" value="2"/>
</dbReference>
<feature type="domain" description="C2" evidence="4">
    <location>
        <begin position="1"/>
        <end position="101"/>
    </location>
</feature>
<keyword evidence="6" id="KW-1185">Reference proteome</keyword>
<feature type="compositionally biased region" description="Pro residues" evidence="3">
    <location>
        <begin position="295"/>
        <end position="305"/>
    </location>
</feature>
<protein>
    <recommendedName>
        <fullName evidence="4">C2 domain-containing protein</fullName>
    </recommendedName>
</protein>
<feature type="region of interest" description="Disordered" evidence="3">
    <location>
        <begin position="267"/>
        <end position="319"/>
    </location>
</feature>
<dbReference type="Proteomes" id="UP001470230">
    <property type="component" value="Unassembled WGS sequence"/>
</dbReference>
<feature type="compositionally biased region" description="Low complexity" evidence="3">
    <location>
        <begin position="306"/>
        <end position="319"/>
    </location>
</feature>
<dbReference type="CDD" id="cd00030">
    <property type="entry name" value="C2"/>
    <property type="match status" value="2"/>
</dbReference>
<dbReference type="PANTHER" id="PTHR45911:SF4">
    <property type="entry name" value="MULTIPLE C2 AND TRANSMEMBRANE DOMAIN-CONTAINING PROTEIN"/>
    <property type="match status" value="1"/>
</dbReference>
<proteinExistence type="predicted"/>
<evidence type="ECO:0000313" key="5">
    <source>
        <dbReference type="EMBL" id="KAK8857614.1"/>
    </source>
</evidence>
<evidence type="ECO:0000256" key="1">
    <source>
        <dbReference type="ARBA" id="ARBA00022723"/>
    </source>
</evidence>
<accession>A0ABR2I550</accession>
<dbReference type="Gene3D" id="2.60.40.150">
    <property type="entry name" value="C2 domain"/>
    <property type="match status" value="2"/>
</dbReference>
<dbReference type="Pfam" id="PF00168">
    <property type="entry name" value="C2"/>
    <property type="match status" value="2"/>
</dbReference>
<feature type="domain" description="C2" evidence="4">
    <location>
        <begin position="120"/>
        <end position="238"/>
    </location>
</feature>
<dbReference type="EMBL" id="JAPFFF010000020">
    <property type="protein sequence ID" value="KAK8857614.1"/>
    <property type="molecule type" value="Genomic_DNA"/>
</dbReference>
<feature type="compositionally biased region" description="Low complexity" evidence="3">
    <location>
        <begin position="268"/>
        <end position="294"/>
    </location>
</feature>
<dbReference type="InterPro" id="IPR000008">
    <property type="entry name" value="C2_dom"/>
</dbReference>
<gene>
    <name evidence="5" type="ORF">M9Y10_016019</name>
</gene>
<sequence length="319" mass="36704">MRLSLRIIEADNIPKMDTFGKADPFVSVYLTESHEKDQTEYKSKTYTPKWEKQMHLKVINISEFVKIELKDHDAGGKSELIGSIQRKIKDFQPGIVKDEWITVEKAKKVKKAARIHIVSHLAYEEMCPFVQIPFIFYKIVVNIQGIRGMAKANPSETFNPYILIGLERSPSIRFKTKELKNTKDPVWNEDFPVEITNPSTDLLSILVRDKYNSKEIESAVLSLPIYQYQPFYIYDNEYDMAPLNGVKSAGKIKLKIQVLPIDAPNWSQMPPQNMYPQQQMPPQGMYQQQQMPPQGSYPPQQPGMYPPQQGNAAPPQQNK</sequence>
<name>A0ABR2I550_9EUKA</name>
<dbReference type="PROSITE" id="PS50004">
    <property type="entry name" value="C2"/>
    <property type="match status" value="2"/>
</dbReference>
<organism evidence="5 6">
    <name type="scientific">Tritrichomonas musculus</name>
    <dbReference type="NCBI Taxonomy" id="1915356"/>
    <lineage>
        <taxon>Eukaryota</taxon>
        <taxon>Metamonada</taxon>
        <taxon>Parabasalia</taxon>
        <taxon>Tritrichomonadida</taxon>
        <taxon>Tritrichomonadidae</taxon>
        <taxon>Tritrichomonas</taxon>
    </lineage>
</organism>
<keyword evidence="2" id="KW-0106">Calcium</keyword>